<dbReference type="Proteomes" id="UP000287651">
    <property type="component" value="Unassembled WGS sequence"/>
</dbReference>
<proteinExistence type="predicted"/>
<dbReference type="AlphaFoldDB" id="A0A426XIR1"/>
<accession>A0A426XIR1</accession>
<gene>
    <name evidence="1" type="ORF">B296_00018384</name>
</gene>
<protein>
    <submittedName>
        <fullName evidence="1">Uncharacterized protein</fullName>
    </submittedName>
</protein>
<reference evidence="1 2" key="1">
    <citation type="journal article" date="2014" name="Agronomy (Basel)">
        <title>A Draft Genome Sequence for Ensete ventricosum, the Drought-Tolerant Tree Against Hunger.</title>
        <authorList>
            <person name="Harrison J."/>
            <person name="Moore K.A."/>
            <person name="Paszkiewicz K."/>
            <person name="Jones T."/>
            <person name="Grant M."/>
            <person name="Ambacheew D."/>
            <person name="Muzemil S."/>
            <person name="Studholme D.J."/>
        </authorList>
    </citation>
    <scope>NUCLEOTIDE SEQUENCE [LARGE SCALE GENOMIC DNA]</scope>
</reference>
<dbReference type="EMBL" id="AMZH03020244">
    <property type="protein sequence ID" value="RRT39365.1"/>
    <property type="molecule type" value="Genomic_DNA"/>
</dbReference>
<comment type="caution">
    <text evidence="1">The sequence shown here is derived from an EMBL/GenBank/DDBJ whole genome shotgun (WGS) entry which is preliminary data.</text>
</comment>
<organism evidence="1 2">
    <name type="scientific">Ensete ventricosum</name>
    <name type="common">Abyssinian banana</name>
    <name type="synonym">Musa ensete</name>
    <dbReference type="NCBI Taxonomy" id="4639"/>
    <lineage>
        <taxon>Eukaryota</taxon>
        <taxon>Viridiplantae</taxon>
        <taxon>Streptophyta</taxon>
        <taxon>Embryophyta</taxon>
        <taxon>Tracheophyta</taxon>
        <taxon>Spermatophyta</taxon>
        <taxon>Magnoliopsida</taxon>
        <taxon>Liliopsida</taxon>
        <taxon>Zingiberales</taxon>
        <taxon>Musaceae</taxon>
        <taxon>Ensete</taxon>
    </lineage>
</organism>
<evidence type="ECO:0000313" key="2">
    <source>
        <dbReference type="Proteomes" id="UP000287651"/>
    </source>
</evidence>
<name>A0A426XIR1_ENSVE</name>
<sequence>MSTSLLGSRAIGMARGVSVTFRDLGAASMAWDVCIAFQDLLWLVQLKMSMSPSRISGGWYDGVYVAFRDLDRLVWLMN</sequence>
<evidence type="ECO:0000313" key="1">
    <source>
        <dbReference type="EMBL" id="RRT39365.1"/>
    </source>
</evidence>